<comment type="caution">
    <text evidence="1">The sequence shown here is derived from an EMBL/GenBank/DDBJ whole genome shotgun (WGS) entry which is preliminary data.</text>
</comment>
<dbReference type="EMBL" id="LUEZ02000040">
    <property type="protein sequence ID" value="RDB25547.1"/>
    <property type="molecule type" value="Genomic_DNA"/>
</dbReference>
<dbReference type="Proteomes" id="UP000076154">
    <property type="component" value="Unassembled WGS sequence"/>
</dbReference>
<dbReference type="InParanoid" id="A0A369JYD4"/>
<sequence length="61" mass="7038">MLIYKLLQNISVRYVRWMLEPQTQLELEGVAAEVARRDAAKLSDDIGKISDHVYKPFSPSF</sequence>
<protein>
    <submittedName>
        <fullName evidence="1">Uncharacterized protein</fullName>
    </submittedName>
</protein>
<name>A0A369JYD4_HYPMA</name>
<gene>
    <name evidence="1" type="ORF">Hypma_006525</name>
</gene>
<keyword evidence="2" id="KW-1185">Reference proteome</keyword>
<reference evidence="1" key="1">
    <citation type="submission" date="2018-04" db="EMBL/GenBank/DDBJ databases">
        <title>Whole genome sequencing of Hypsizygus marmoreus.</title>
        <authorList>
            <person name="Choi I.-G."/>
            <person name="Min B."/>
            <person name="Kim J.-G."/>
            <person name="Kim S."/>
            <person name="Oh Y.-L."/>
            <person name="Kong W.-S."/>
            <person name="Park H."/>
            <person name="Jeong J."/>
            <person name="Song E.-S."/>
        </authorList>
    </citation>
    <scope>NUCLEOTIDE SEQUENCE [LARGE SCALE GENOMIC DNA]</scope>
    <source>
        <strain evidence="1">51987-8</strain>
    </source>
</reference>
<evidence type="ECO:0000313" key="1">
    <source>
        <dbReference type="EMBL" id="RDB25547.1"/>
    </source>
</evidence>
<dbReference type="AlphaFoldDB" id="A0A369JYD4"/>
<evidence type="ECO:0000313" key="2">
    <source>
        <dbReference type="Proteomes" id="UP000076154"/>
    </source>
</evidence>
<accession>A0A369JYD4</accession>
<organism evidence="1 2">
    <name type="scientific">Hypsizygus marmoreus</name>
    <name type="common">White beech mushroom</name>
    <name type="synonym">Agaricus marmoreus</name>
    <dbReference type="NCBI Taxonomy" id="39966"/>
    <lineage>
        <taxon>Eukaryota</taxon>
        <taxon>Fungi</taxon>
        <taxon>Dikarya</taxon>
        <taxon>Basidiomycota</taxon>
        <taxon>Agaricomycotina</taxon>
        <taxon>Agaricomycetes</taxon>
        <taxon>Agaricomycetidae</taxon>
        <taxon>Agaricales</taxon>
        <taxon>Tricholomatineae</taxon>
        <taxon>Lyophyllaceae</taxon>
        <taxon>Hypsizygus</taxon>
    </lineage>
</organism>
<proteinExistence type="predicted"/>